<dbReference type="InterPro" id="IPR001387">
    <property type="entry name" value="Cro/C1-type_HTH"/>
</dbReference>
<dbReference type="AlphaFoldDB" id="A0A350P0T4"/>
<dbReference type="InterPro" id="IPR036390">
    <property type="entry name" value="WH_DNA-bd_sf"/>
</dbReference>
<dbReference type="SUPFAM" id="SSF47413">
    <property type="entry name" value="lambda repressor-like DNA-binding domains"/>
    <property type="match status" value="1"/>
</dbReference>
<comment type="caution">
    <text evidence="2">The sequence shown here is derived from an EMBL/GenBank/DDBJ whole genome shotgun (WGS) entry which is preliminary data.</text>
</comment>
<reference evidence="2 3" key="1">
    <citation type="journal article" date="2018" name="Nat. Biotechnol.">
        <title>A standardized bacterial taxonomy based on genome phylogeny substantially revises the tree of life.</title>
        <authorList>
            <person name="Parks D.H."/>
            <person name="Chuvochina M."/>
            <person name="Waite D.W."/>
            <person name="Rinke C."/>
            <person name="Skarshewski A."/>
            <person name="Chaumeil P.A."/>
            <person name="Hugenholtz P."/>
        </authorList>
    </citation>
    <scope>NUCLEOTIDE SEQUENCE [LARGE SCALE GENOMIC DNA]</scope>
    <source>
        <strain evidence="2">UBA11978</strain>
    </source>
</reference>
<dbReference type="CDD" id="cd00093">
    <property type="entry name" value="HTH_XRE"/>
    <property type="match status" value="1"/>
</dbReference>
<sequence>MISAVLRIVSPNSAAISCPLELLCAEALLKLALKARGVTYQIVANHIGVSEQTIKRLFKEKDCSLSRLNDVCEAIDISLYDLLDVAREFSESMTSLNDDQQIWLAMNPSHFHFLFFLTSGYALPDIQEKYQLSEATLFRYLRDLDRQNFIELSAQNQFRLKVEGKLLMTLNGKLSKLVRFRNHDFLDYVFDYHDDVNTWFSSSFRFMSADTLKALHSDMEDIMKRYRKAAYQDESILPRERLLPIKWSTVAASFDICGEWPLETYIN</sequence>
<evidence type="ECO:0000313" key="2">
    <source>
        <dbReference type="EMBL" id="HAW74901.1"/>
    </source>
</evidence>
<dbReference type="EMBL" id="DNAN01000139">
    <property type="protein sequence ID" value="HAW74901.1"/>
    <property type="molecule type" value="Genomic_DNA"/>
</dbReference>
<dbReference type="Gene3D" id="1.10.260.40">
    <property type="entry name" value="lambda repressor-like DNA-binding domains"/>
    <property type="match status" value="1"/>
</dbReference>
<evidence type="ECO:0000313" key="3">
    <source>
        <dbReference type="Proteomes" id="UP000263517"/>
    </source>
</evidence>
<feature type="domain" description="HTH cro/C1-type" evidence="1">
    <location>
        <begin position="29"/>
        <end position="82"/>
    </location>
</feature>
<dbReference type="Pfam" id="PF13443">
    <property type="entry name" value="HTH_26"/>
    <property type="match status" value="1"/>
</dbReference>
<proteinExistence type="predicted"/>
<dbReference type="GO" id="GO:0003677">
    <property type="term" value="F:DNA binding"/>
    <property type="evidence" value="ECO:0007669"/>
    <property type="project" value="InterPro"/>
</dbReference>
<dbReference type="PROSITE" id="PS50943">
    <property type="entry name" value="HTH_CROC1"/>
    <property type="match status" value="1"/>
</dbReference>
<dbReference type="PROSITE" id="PS51257">
    <property type="entry name" value="PROKAR_LIPOPROTEIN"/>
    <property type="match status" value="1"/>
</dbReference>
<dbReference type="InterPro" id="IPR010982">
    <property type="entry name" value="Lambda_DNA-bd_dom_sf"/>
</dbReference>
<evidence type="ECO:0000259" key="1">
    <source>
        <dbReference type="PROSITE" id="PS50943"/>
    </source>
</evidence>
<name>A0A350P0T4_9ALTE</name>
<dbReference type="SMART" id="SM00530">
    <property type="entry name" value="HTH_XRE"/>
    <property type="match status" value="1"/>
</dbReference>
<dbReference type="SUPFAM" id="SSF46785">
    <property type="entry name" value="Winged helix' DNA-binding domain"/>
    <property type="match status" value="1"/>
</dbReference>
<protein>
    <recommendedName>
        <fullName evidence="1">HTH cro/C1-type domain-containing protein</fullName>
    </recommendedName>
</protein>
<gene>
    <name evidence="2" type="ORF">DCW74_04095</name>
</gene>
<dbReference type="Proteomes" id="UP000263517">
    <property type="component" value="Unassembled WGS sequence"/>
</dbReference>
<accession>A0A350P0T4</accession>
<organism evidence="2 3">
    <name type="scientific">Alteromonas australica</name>
    <dbReference type="NCBI Taxonomy" id="589873"/>
    <lineage>
        <taxon>Bacteria</taxon>
        <taxon>Pseudomonadati</taxon>
        <taxon>Pseudomonadota</taxon>
        <taxon>Gammaproteobacteria</taxon>
        <taxon>Alteromonadales</taxon>
        <taxon>Alteromonadaceae</taxon>
        <taxon>Alteromonas/Salinimonas group</taxon>
        <taxon>Alteromonas</taxon>
    </lineage>
</organism>